<dbReference type="PROSITE" id="PS00086">
    <property type="entry name" value="CYTOCHROME_P450"/>
    <property type="match status" value="1"/>
</dbReference>
<dbReference type="PRINTS" id="PR00463">
    <property type="entry name" value="EP450I"/>
</dbReference>
<dbReference type="EMBL" id="KN837129">
    <property type="protein sequence ID" value="KIJ42486.1"/>
    <property type="molecule type" value="Genomic_DNA"/>
</dbReference>
<dbReference type="SUPFAM" id="SSF48264">
    <property type="entry name" value="Cytochrome P450"/>
    <property type="match status" value="1"/>
</dbReference>
<feature type="binding site" description="axial binding residue" evidence="9">
    <location>
        <position position="418"/>
    </location>
    <ligand>
        <name>heme</name>
        <dbReference type="ChEBI" id="CHEBI:30413"/>
    </ligand>
    <ligandPart>
        <name>Fe</name>
        <dbReference type="ChEBI" id="CHEBI:18248"/>
    </ligandPart>
</feature>
<evidence type="ECO:0000256" key="6">
    <source>
        <dbReference type="ARBA" id="ARBA00023002"/>
    </source>
</evidence>
<keyword evidence="8 10" id="KW-0503">Monooxygenase</keyword>
<proteinExistence type="inferred from homology"/>
<accession>A0A0C9VW11</accession>
<evidence type="ECO:0000256" key="8">
    <source>
        <dbReference type="ARBA" id="ARBA00023033"/>
    </source>
</evidence>
<evidence type="ECO:0000313" key="12">
    <source>
        <dbReference type="Proteomes" id="UP000054279"/>
    </source>
</evidence>
<keyword evidence="7 9" id="KW-0408">Iron</keyword>
<evidence type="ECO:0000256" key="9">
    <source>
        <dbReference type="PIRSR" id="PIRSR602401-1"/>
    </source>
</evidence>
<evidence type="ECO:0000256" key="5">
    <source>
        <dbReference type="ARBA" id="ARBA00022723"/>
    </source>
</evidence>
<dbReference type="InterPro" id="IPR017972">
    <property type="entry name" value="Cyt_P450_CS"/>
</dbReference>
<comment type="cofactor">
    <cofactor evidence="1 9">
        <name>heme</name>
        <dbReference type="ChEBI" id="CHEBI:30413"/>
    </cofactor>
</comment>
<dbReference type="Pfam" id="PF00067">
    <property type="entry name" value="p450"/>
    <property type="match status" value="2"/>
</dbReference>
<evidence type="ECO:0000256" key="2">
    <source>
        <dbReference type="ARBA" id="ARBA00005179"/>
    </source>
</evidence>
<keyword evidence="12" id="KW-1185">Reference proteome</keyword>
<dbReference type="AlphaFoldDB" id="A0A0C9VW11"/>
<evidence type="ECO:0000256" key="4">
    <source>
        <dbReference type="ARBA" id="ARBA00022617"/>
    </source>
</evidence>
<keyword evidence="5 9" id="KW-0479">Metal-binding</keyword>
<dbReference type="PANTHER" id="PTHR46300:SF7">
    <property type="entry name" value="P450, PUTATIVE (EUROFUNG)-RELATED"/>
    <property type="match status" value="1"/>
</dbReference>
<dbReference type="HOGENOM" id="CLU_001570_2_3_1"/>
<evidence type="ECO:0000256" key="3">
    <source>
        <dbReference type="ARBA" id="ARBA00010617"/>
    </source>
</evidence>
<dbReference type="GO" id="GO:0020037">
    <property type="term" value="F:heme binding"/>
    <property type="evidence" value="ECO:0007669"/>
    <property type="project" value="InterPro"/>
</dbReference>
<organism evidence="11 12">
    <name type="scientific">Sphaerobolus stellatus (strain SS14)</name>
    <dbReference type="NCBI Taxonomy" id="990650"/>
    <lineage>
        <taxon>Eukaryota</taxon>
        <taxon>Fungi</taxon>
        <taxon>Dikarya</taxon>
        <taxon>Basidiomycota</taxon>
        <taxon>Agaricomycotina</taxon>
        <taxon>Agaricomycetes</taxon>
        <taxon>Phallomycetidae</taxon>
        <taxon>Geastrales</taxon>
        <taxon>Sphaerobolaceae</taxon>
        <taxon>Sphaerobolus</taxon>
    </lineage>
</organism>
<dbReference type="Gene3D" id="1.10.630.10">
    <property type="entry name" value="Cytochrome P450"/>
    <property type="match status" value="1"/>
</dbReference>
<dbReference type="OrthoDB" id="3934656at2759"/>
<dbReference type="GO" id="GO:0005506">
    <property type="term" value="F:iron ion binding"/>
    <property type="evidence" value="ECO:0007669"/>
    <property type="project" value="InterPro"/>
</dbReference>
<protein>
    <recommendedName>
        <fullName evidence="13">Cytochrome P450</fullName>
    </recommendedName>
</protein>
<dbReference type="GO" id="GO:0004497">
    <property type="term" value="F:monooxygenase activity"/>
    <property type="evidence" value="ECO:0007669"/>
    <property type="project" value="UniProtKB-KW"/>
</dbReference>
<gene>
    <name evidence="11" type="ORF">M422DRAFT_254265</name>
</gene>
<evidence type="ECO:0000313" key="11">
    <source>
        <dbReference type="EMBL" id="KIJ42486.1"/>
    </source>
</evidence>
<dbReference type="InterPro" id="IPR002401">
    <property type="entry name" value="Cyt_P450_E_grp-I"/>
</dbReference>
<keyword evidence="6 10" id="KW-0560">Oxidoreductase</keyword>
<dbReference type="Proteomes" id="UP000054279">
    <property type="component" value="Unassembled WGS sequence"/>
</dbReference>
<evidence type="ECO:0000256" key="7">
    <source>
        <dbReference type="ARBA" id="ARBA00023004"/>
    </source>
</evidence>
<dbReference type="GO" id="GO:0016705">
    <property type="term" value="F:oxidoreductase activity, acting on paired donors, with incorporation or reduction of molecular oxygen"/>
    <property type="evidence" value="ECO:0007669"/>
    <property type="project" value="InterPro"/>
</dbReference>
<dbReference type="InterPro" id="IPR036396">
    <property type="entry name" value="Cyt_P450_sf"/>
</dbReference>
<evidence type="ECO:0008006" key="13">
    <source>
        <dbReference type="Google" id="ProtNLM"/>
    </source>
</evidence>
<sequence length="488" mass="55965">MAVYLATAALLGALVIVILRLQTRTQLPKGTHLPPGPKSRPLVGNLFDVPKHNEWITYGEWARKYRDLVYANVFGTHMLWINSRKMAYEFFDKRSAIYSDRMSSTMADDLVRLSHWNIGFQPYDLWWRRHRRLMHKSFHPKAVEAFHSIQAKHTRNLLRRLLHSPEKYATHILHTAGAIIMEIAYGFEAQPENDPYLAKSQKILHNMISDLRTPGKFYVDTLHWMKYIPAWVPGAEFQRKASRWRQVSMDMLELPFSETKRRMSQGNPKLSFVSSNLSEFETRTTKDINNEEIIRNTAISMFMGGNDTTGLTIQTFVFAMSLYPEVQKKAQQEIDNILGFQRLPEVADMDTLPYVMDAVVQGYFIPKGTIILGNAWALLHDETDFGPNPDKFDPERYFIPGVRDPGNTGAFGFGRRICPGRYMAINSVFLAIASILQVFEISKTQDESGKEIPIDTEFTSGFFSHAPEFECTIRPRSSIAEELVGRAV</sequence>
<keyword evidence="4 9" id="KW-0349">Heme</keyword>
<comment type="pathway">
    <text evidence="2">Secondary metabolite biosynthesis.</text>
</comment>
<dbReference type="InterPro" id="IPR001128">
    <property type="entry name" value="Cyt_P450"/>
</dbReference>
<dbReference type="PANTHER" id="PTHR46300">
    <property type="entry name" value="P450, PUTATIVE (EUROFUNG)-RELATED-RELATED"/>
    <property type="match status" value="1"/>
</dbReference>
<reference evidence="11 12" key="1">
    <citation type="submission" date="2014-06" db="EMBL/GenBank/DDBJ databases">
        <title>Evolutionary Origins and Diversification of the Mycorrhizal Mutualists.</title>
        <authorList>
            <consortium name="DOE Joint Genome Institute"/>
            <consortium name="Mycorrhizal Genomics Consortium"/>
            <person name="Kohler A."/>
            <person name="Kuo A."/>
            <person name="Nagy L.G."/>
            <person name="Floudas D."/>
            <person name="Copeland A."/>
            <person name="Barry K.W."/>
            <person name="Cichocki N."/>
            <person name="Veneault-Fourrey C."/>
            <person name="LaButti K."/>
            <person name="Lindquist E.A."/>
            <person name="Lipzen A."/>
            <person name="Lundell T."/>
            <person name="Morin E."/>
            <person name="Murat C."/>
            <person name="Riley R."/>
            <person name="Ohm R."/>
            <person name="Sun H."/>
            <person name="Tunlid A."/>
            <person name="Henrissat B."/>
            <person name="Grigoriev I.V."/>
            <person name="Hibbett D.S."/>
            <person name="Martin F."/>
        </authorList>
    </citation>
    <scope>NUCLEOTIDE SEQUENCE [LARGE SCALE GENOMIC DNA]</scope>
    <source>
        <strain evidence="11 12">SS14</strain>
    </source>
</reference>
<evidence type="ECO:0000256" key="10">
    <source>
        <dbReference type="RuleBase" id="RU000461"/>
    </source>
</evidence>
<evidence type="ECO:0000256" key="1">
    <source>
        <dbReference type="ARBA" id="ARBA00001971"/>
    </source>
</evidence>
<dbReference type="InterPro" id="IPR050364">
    <property type="entry name" value="Cytochrome_P450_fung"/>
</dbReference>
<comment type="similarity">
    <text evidence="3 10">Belongs to the cytochrome P450 family.</text>
</comment>
<name>A0A0C9VW11_SPHS4</name>
<dbReference type="CDD" id="cd11065">
    <property type="entry name" value="CYP64-like"/>
    <property type="match status" value="1"/>
</dbReference>